<evidence type="ECO:0000313" key="1">
    <source>
        <dbReference type="EMBL" id="TEB21868.1"/>
    </source>
</evidence>
<dbReference type="AlphaFoldDB" id="A0A4Y7SJN3"/>
<dbReference type="Proteomes" id="UP000298030">
    <property type="component" value="Unassembled WGS sequence"/>
</dbReference>
<accession>A0A4Y7SJN3</accession>
<gene>
    <name evidence="1" type="ORF">FA13DRAFT_1741404</name>
</gene>
<comment type="caution">
    <text evidence="1">The sequence shown here is derived from an EMBL/GenBank/DDBJ whole genome shotgun (WGS) entry which is preliminary data.</text>
</comment>
<sequence>MSSRNPSEVDLLLSESVSRTIWRVAVILRPGRPFSYPASAPALVVENGLSRKGSVCVVRLGWPDGEAKDFGRHTQPNLS</sequence>
<proteinExistence type="predicted"/>
<keyword evidence="2" id="KW-1185">Reference proteome</keyword>
<evidence type="ECO:0000313" key="2">
    <source>
        <dbReference type="Proteomes" id="UP000298030"/>
    </source>
</evidence>
<name>A0A4Y7SJN3_COPMI</name>
<reference evidence="1 2" key="1">
    <citation type="journal article" date="2019" name="Nat. Ecol. Evol.">
        <title>Megaphylogeny resolves global patterns of mushroom evolution.</title>
        <authorList>
            <person name="Varga T."/>
            <person name="Krizsan K."/>
            <person name="Foldi C."/>
            <person name="Dima B."/>
            <person name="Sanchez-Garcia M."/>
            <person name="Sanchez-Ramirez S."/>
            <person name="Szollosi G.J."/>
            <person name="Szarkandi J.G."/>
            <person name="Papp V."/>
            <person name="Albert L."/>
            <person name="Andreopoulos W."/>
            <person name="Angelini C."/>
            <person name="Antonin V."/>
            <person name="Barry K.W."/>
            <person name="Bougher N.L."/>
            <person name="Buchanan P."/>
            <person name="Buyck B."/>
            <person name="Bense V."/>
            <person name="Catcheside P."/>
            <person name="Chovatia M."/>
            <person name="Cooper J."/>
            <person name="Damon W."/>
            <person name="Desjardin D."/>
            <person name="Finy P."/>
            <person name="Geml J."/>
            <person name="Haridas S."/>
            <person name="Hughes K."/>
            <person name="Justo A."/>
            <person name="Karasinski D."/>
            <person name="Kautmanova I."/>
            <person name="Kiss B."/>
            <person name="Kocsube S."/>
            <person name="Kotiranta H."/>
            <person name="LaButti K.M."/>
            <person name="Lechner B.E."/>
            <person name="Liimatainen K."/>
            <person name="Lipzen A."/>
            <person name="Lukacs Z."/>
            <person name="Mihaltcheva S."/>
            <person name="Morgado L.N."/>
            <person name="Niskanen T."/>
            <person name="Noordeloos M.E."/>
            <person name="Ohm R.A."/>
            <person name="Ortiz-Santana B."/>
            <person name="Ovrebo C."/>
            <person name="Racz N."/>
            <person name="Riley R."/>
            <person name="Savchenko A."/>
            <person name="Shiryaev A."/>
            <person name="Soop K."/>
            <person name="Spirin V."/>
            <person name="Szebenyi C."/>
            <person name="Tomsovsky M."/>
            <person name="Tulloss R.E."/>
            <person name="Uehling J."/>
            <person name="Grigoriev I.V."/>
            <person name="Vagvolgyi C."/>
            <person name="Papp T."/>
            <person name="Martin F.M."/>
            <person name="Miettinen O."/>
            <person name="Hibbett D.S."/>
            <person name="Nagy L.G."/>
        </authorList>
    </citation>
    <scope>NUCLEOTIDE SEQUENCE [LARGE SCALE GENOMIC DNA]</scope>
    <source>
        <strain evidence="1 2">FP101781</strain>
    </source>
</reference>
<organism evidence="1 2">
    <name type="scientific">Coprinellus micaceus</name>
    <name type="common">Glistening ink-cap mushroom</name>
    <name type="synonym">Coprinus micaceus</name>
    <dbReference type="NCBI Taxonomy" id="71717"/>
    <lineage>
        <taxon>Eukaryota</taxon>
        <taxon>Fungi</taxon>
        <taxon>Dikarya</taxon>
        <taxon>Basidiomycota</taxon>
        <taxon>Agaricomycotina</taxon>
        <taxon>Agaricomycetes</taxon>
        <taxon>Agaricomycetidae</taxon>
        <taxon>Agaricales</taxon>
        <taxon>Agaricineae</taxon>
        <taxon>Psathyrellaceae</taxon>
        <taxon>Coprinellus</taxon>
    </lineage>
</organism>
<dbReference type="EMBL" id="QPFP01000100">
    <property type="protein sequence ID" value="TEB21868.1"/>
    <property type="molecule type" value="Genomic_DNA"/>
</dbReference>
<protein>
    <submittedName>
        <fullName evidence="1">Uncharacterized protein</fullName>
    </submittedName>
</protein>